<reference evidence="3" key="3">
    <citation type="submission" date="2017-10" db="EMBL/GenBank/DDBJ databases">
        <authorList>
            <person name="Banno H."/>
            <person name="Chua N.-H."/>
        </authorList>
    </citation>
    <scope>NUCLEOTIDE SEQUENCE [LARGE SCALE GENOMIC DNA]</scope>
    <source>
        <strain evidence="3">Kuenenia_mbr1_ru-nijmegen</strain>
    </source>
</reference>
<reference evidence="1" key="1">
    <citation type="journal article" date="2006" name="Nature">
        <title>Deciphering the evolution and metabolism of an anammox bacterium from a community genome.</title>
        <authorList>
            <person name="Strous M."/>
            <person name="Pelletier E."/>
            <person name="Mangenot S."/>
            <person name="Rattei T."/>
            <person name="Lehner A."/>
            <person name="Taylor M.W."/>
            <person name="Horn M."/>
            <person name="Daims H."/>
            <person name="Bartol-Mavel D."/>
            <person name="Wincker P."/>
            <person name="Barbe V."/>
            <person name="Fonknechten N."/>
            <person name="Vallenet D."/>
            <person name="Segurens B."/>
            <person name="Schenowitz-Truong C."/>
            <person name="Medigue C."/>
            <person name="Collingro A."/>
            <person name="Snel B."/>
            <person name="Dutilh B.E."/>
            <person name="OpDenCamp H.J.M."/>
            <person name="vanDerDrift C."/>
            <person name="Cirpus I."/>
            <person name="vanDePas-Schoonen K.T."/>
            <person name="Harhangi H.R."/>
            <person name="vanNiftrik L."/>
            <person name="Schmid M."/>
            <person name="Keltjens J."/>
            <person name="vanDeVossenberg J."/>
            <person name="Kartal B."/>
            <person name="Meier H."/>
            <person name="Frishman D."/>
            <person name="Huynen M.A."/>
            <person name="Mewes H."/>
            <person name="Weissenbach J."/>
            <person name="Jetten M.S.M."/>
            <person name="Wagner M."/>
            <person name="LePaslier D."/>
        </authorList>
    </citation>
    <scope>NUCLEOTIDE SEQUENCE</scope>
</reference>
<dbReference type="EMBL" id="CP049055">
    <property type="protein sequence ID" value="QII13247.1"/>
    <property type="molecule type" value="Genomic_DNA"/>
</dbReference>
<evidence type="ECO:0000313" key="3">
    <source>
        <dbReference type="EMBL" id="SOH05710.1"/>
    </source>
</evidence>
<dbReference type="EMBL" id="LT934425">
    <property type="protein sequence ID" value="SOH05710.1"/>
    <property type="molecule type" value="Genomic_DNA"/>
</dbReference>
<reference evidence="2 5" key="5">
    <citation type="submission" date="2020-02" db="EMBL/GenBank/DDBJ databases">
        <title>Newly sequenced genome of strain CSTR1 showed variability in Candidatus Kuenenia stuttgartiensis genomes.</title>
        <authorList>
            <person name="Ding C."/>
            <person name="Adrian L."/>
        </authorList>
    </citation>
    <scope>NUCLEOTIDE SEQUENCE [LARGE SCALE GENOMIC DNA]</scope>
    <source>
        <strain evidence="2 5">CSTR1</strain>
    </source>
</reference>
<evidence type="ECO:0000313" key="4">
    <source>
        <dbReference type="Proteomes" id="UP000221734"/>
    </source>
</evidence>
<organism evidence="1">
    <name type="scientific">Kuenenia stuttgartiensis</name>
    <dbReference type="NCBI Taxonomy" id="174633"/>
    <lineage>
        <taxon>Bacteria</taxon>
        <taxon>Pseudomonadati</taxon>
        <taxon>Planctomycetota</taxon>
        <taxon>Candidatus Brocadiia</taxon>
        <taxon>Candidatus Brocadiales</taxon>
        <taxon>Candidatus Brocadiaceae</taxon>
        <taxon>Candidatus Kuenenia</taxon>
    </lineage>
</organism>
<dbReference type="Proteomes" id="UP000221734">
    <property type="component" value="Chromosome Kuenenia_stuttgartiensis_MBR1"/>
</dbReference>
<keyword evidence="4" id="KW-1185">Reference proteome</keyword>
<evidence type="ECO:0000313" key="5">
    <source>
        <dbReference type="Proteomes" id="UP000501926"/>
    </source>
</evidence>
<accession>Q1PUR0</accession>
<reference evidence="1" key="2">
    <citation type="submission" date="2006-01" db="EMBL/GenBank/DDBJ databases">
        <authorList>
            <person name="Genoscope"/>
        </authorList>
    </citation>
    <scope>NUCLEOTIDE SEQUENCE</scope>
</reference>
<dbReference type="EMBL" id="CT573074">
    <property type="protein sequence ID" value="CAJ70973.1"/>
    <property type="molecule type" value="Genomic_DNA"/>
</dbReference>
<gene>
    <name evidence="2" type="ORF">KsCSTR_38680</name>
    <name evidence="3" type="ORF">KSMBR1_3233</name>
    <name evidence="1" type="ORF">kustb0228</name>
</gene>
<dbReference type="AlphaFoldDB" id="Q1PUR0"/>
<reference evidence="4" key="4">
    <citation type="submission" date="2017-10" db="EMBL/GenBank/DDBJ databases">
        <authorList>
            <person name="Frank J."/>
        </authorList>
    </citation>
    <scope>NUCLEOTIDE SEQUENCE [LARGE SCALE GENOMIC DNA]</scope>
</reference>
<proteinExistence type="predicted"/>
<sequence length="105" mass="11844">MLVPKPELGNERFFHITKVLQIIMYCSGKACFVTTRGEHSRFFVAIHGGQDDTTLSGLTLRQRFIKTWRKSQKIRHAPYSGTNIFAFAKIQAGSGLQPEPMSLCV</sequence>
<dbReference type="Proteomes" id="UP000501926">
    <property type="component" value="Chromosome"/>
</dbReference>
<evidence type="ECO:0000313" key="2">
    <source>
        <dbReference type="EMBL" id="QII13247.1"/>
    </source>
</evidence>
<dbReference type="KEGG" id="kst:KSMBR1_3233"/>
<protein>
    <submittedName>
        <fullName evidence="1">Uncharacterized protein</fullName>
    </submittedName>
</protein>
<evidence type="ECO:0000313" key="1">
    <source>
        <dbReference type="EMBL" id="CAJ70973.1"/>
    </source>
</evidence>
<name>Q1PUR0_KUEST</name>